<evidence type="ECO:0000313" key="3">
    <source>
        <dbReference type="EMBL" id="WFD39222.1"/>
    </source>
</evidence>
<evidence type="ECO:0000256" key="1">
    <source>
        <dbReference type="ARBA" id="ARBA00022786"/>
    </source>
</evidence>
<dbReference type="EMBL" id="CP119960">
    <property type="protein sequence ID" value="WFD39222.1"/>
    <property type="molecule type" value="Genomic_DNA"/>
</dbReference>
<dbReference type="GO" id="GO:0005680">
    <property type="term" value="C:anaphase-promoting complex"/>
    <property type="evidence" value="ECO:0007669"/>
    <property type="project" value="InterPro"/>
</dbReference>
<organism evidence="3 4">
    <name type="scientific">Malassezia japonica</name>
    <dbReference type="NCBI Taxonomy" id="223818"/>
    <lineage>
        <taxon>Eukaryota</taxon>
        <taxon>Fungi</taxon>
        <taxon>Dikarya</taxon>
        <taxon>Basidiomycota</taxon>
        <taxon>Ustilaginomycotina</taxon>
        <taxon>Malasseziomycetes</taxon>
        <taxon>Malasseziales</taxon>
        <taxon>Malasseziaceae</taxon>
        <taxon>Malassezia</taxon>
    </lineage>
</organism>
<sequence>MIRRPPTALSLTKQDVEEMRKTMNEQATKHSDGEERGRETRAPPQPTHASTPHTRHASASRD</sequence>
<gene>
    <name evidence="3" type="ORF">MJAP1_002193</name>
</gene>
<evidence type="ECO:0000313" key="4">
    <source>
        <dbReference type="Proteomes" id="UP001217754"/>
    </source>
</evidence>
<dbReference type="Proteomes" id="UP001217754">
    <property type="component" value="Chromosome 3"/>
</dbReference>
<accession>A0AAF0J9X8</accession>
<dbReference type="Pfam" id="PF10471">
    <property type="entry name" value="ANAPC_CDC26"/>
    <property type="match status" value="1"/>
</dbReference>
<keyword evidence="1" id="KW-0833">Ubl conjugation pathway</keyword>
<keyword evidence="4" id="KW-1185">Reference proteome</keyword>
<dbReference type="InterPro" id="IPR018860">
    <property type="entry name" value="APC_suCDC26"/>
</dbReference>
<protein>
    <submittedName>
        <fullName evidence="3">Uncharacterized protein</fullName>
    </submittedName>
</protein>
<name>A0AAF0J9X8_9BASI</name>
<feature type="region of interest" description="Disordered" evidence="2">
    <location>
        <begin position="1"/>
        <end position="62"/>
    </location>
</feature>
<feature type="compositionally biased region" description="Basic residues" evidence="2">
    <location>
        <begin position="53"/>
        <end position="62"/>
    </location>
</feature>
<dbReference type="GO" id="GO:0031145">
    <property type="term" value="P:anaphase-promoting complex-dependent catabolic process"/>
    <property type="evidence" value="ECO:0007669"/>
    <property type="project" value="InterPro"/>
</dbReference>
<proteinExistence type="predicted"/>
<dbReference type="GeneID" id="85225844"/>
<feature type="compositionally biased region" description="Basic and acidic residues" evidence="2">
    <location>
        <begin position="14"/>
        <end position="41"/>
    </location>
</feature>
<dbReference type="RefSeq" id="XP_060122119.1">
    <property type="nucleotide sequence ID" value="XM_060266136.1"/>
</dbReference>
<dbReference type="AlphaFoldDB" id="A0AAF0J9X8"/>
<reference evidence="3" key="1">
    <citation type="submission" date="2023-03" db="EMBL/GenBank/DDBJ databases">
        <title>Mating type loci evolution in Malassezia.</title>
        <authorList>
            <person name="Coelho M.A."/>
        </authorList>
    </citation>
    <scope>NUCLEOTIDE SEQUENCE</scope>
    <source>
        <strain evidence="3">CBS 9431</strain>
    </source>
</reference>
<evidence type="ECO:0000256" key="2">
    <source>
        <dbReference type="SAM" id="MobiDB-lite"/>
    </source>
</evidence>